<sequence>MGLLHRGMTVTVYEQAADFHEIGAGFAFTGVARRCMESLNPSILEAFRRIGDENKHPQNRYWDGFNPQTKQESESEEDSLLFQLSTRDMAYWGCLRSHFLDELAKEMPEGIVQFKKTLQDLVDDEDGNGVTLYFTDGSEAKHEVVVPIEGGIAALGEEKAKNQCMHMGPDSHMLTYPLANWTLLNIVVFLTDPSAWDSSSAMTAPGSKAEVVKTFSTWSPAVKAVVDLLPEDLVKWAIFDMAEHPAPTYAYGRVCLAGDAAHASSPHHGAGAGAGVEDALALVTALESLSVRMRSGDGGTLKGREKAQAIANVLQAYSDVRYERTQWLVRSSRETGNIYQWAYPEAGRDAAKCKAQVESRTRIIWDFDVQAMVAQVKERVGLLSR</sequence>
<proteinExistence type="inferred from homology"/>
<comment type="similarity">
    <text evidence="1">Belongs to the paxM FAD-dependent monooxygenase family.</text>
</comment>
<evidence type="ECO:0000256" key="4">
    <source>
        <dbReference type="ARBA" id="ARBA00023002"/>
    </source>
</evidence>
<reference evidence="7 8" key="1">
    <citation type="journal article" date="2024" name="IMA Fungus">
        <title>IMA Genome - F19 : A genome assembly and annotation guide to empower mycologists, including annotated draft genome sequences of Ceratocystis pirilliformis, Diaporthe australafricana, Fusarium ophioides, Paecilomyces lecythidis, and Sporothrix stenoceras.</title>
        <authorList>
            <person name="Aylward J."/>
            <person name="Wilson A.M."/>
            <person name="Visagie C.M."/>
            <person name="Spraker J."/>
            <person name="Barnes I."/>
            <person name="Buitendag C."/>
            <person name="Ceriani C."/>
            <person name="Del Mar Angel L."/>
            <person name="du Plessis D."/>
            <person name="Fuchs T."/>
            <person name="Gasser K."/>
            <person name="Kramer D."/>
            <person name="Li W."/>
            <person name="Munsamy K."/>
            <person name="Piso A."/>
            <person name="Price J.L."/>
            <person name="Sonnekus B."/>
            <person name="Thomas C."/>
            <person name="van der Nest A."/>
            <person name="van Dijk A."/>
            <person name="van Heerden A."/>
            <person name="van Vuuren N."/>
            <person name="Yilmaz N."/>
            <person name="Duong T.A."/>
            <person name="van der Merwe N.A."/>
            <person name="Wingfield M.J."/>
            <person name="Wingfield B.D."/>
        </authorList>
    </citation>
    <scope>NUCLEOTIDE SEQUENCE [LARGE SCALE GENOMIC DNA]</scope>
    <source>
        <strain evidence="7 8">CMW 18300</strain>
    </source>
</reference>
<dbReference type="EMBL" id="JAWRVE010000006">
    <property type="protein sequence ID" value="KAL1881214.1"/>
    <property type="molecule type" value="Genomic_DNA"/>
</dbReference>
<dbReference type="SUPFAM" id="SSF54373">
    <property type="entry name" value="FAD-linked reductases, C-terminal domain"/>
    <property type="match status" value="1"/>
</dbReference>
<comment type="caution">
    <text evidence="7">The sequence shown here is derived from an EMBL/GenBank/DDBJ whole genome shotgun (WGS) entry which is preliminary data.</text>
</comment>
<dbReference type="Proteomes" id="UP001583177">
    <property type="component" value="Unassembled WGS sequence"/>
</dbReference>
<dbReference type="InterPro" id="IPR051104">
    <property type="entry name" value="FAD_monoxygenase"/>
</dbReference>
<evidence type="ECO:0000313" key="8">
    <source>
        <dbReference type="Proteomes" id="UP001583177"/>
    </source>
</evidence>
<evidence type="ECO:0000256" key="3">
    <source>
        <dbReference type="ARBA" id="ARBA00022827"/>
    </source>
</evidence>
<evidence type="ECO:0000256" key="2">
    <source>
        <dbReference type="ARBA" id="ARBA00022630"/>
    </source>
</evidence>
<accession>A0ABR3XZ20</accession>
<evidence type="ECO:0000256" key="5">
    <source>
        <dbReference type="SAM" id="MobiDB-lite"/>
    </source>
</evidence>
<dbReference type="Gene3D" id="3.50.50.60">
    <property type="entry name" value="FAD/NAD(P)-binding domain"/>
    <property type="match status" value="2"/>
</dbReference>
<protein>
    <recommendedName>
        <fullName evidence="6">FAD-binding domain-containing protein</fullName>
    </recommendedName>
</protein>
<dbReference type="PANTHER" id="PTHR46720:SF3">
    <property type="entry name" value="FAD-BINDING DOMAIN-CONTAINING PROTEIN-RELATED"/>
    <property type="match status" value="1"/>
</dbReference>
<dbReference type="PRINTS" id="PR00420">
    <property type="entry name" value="RNGMNOXGNASE"/>
</dbReference>
<dbReference type="SUPFAM" id="SSF51905">
    <property type="entry name" value="FAD/NAD(P)-binding domain"/>
    <property type="match status" value="1"/>
</dbReference>
<keyword evidence="8" id="KW-1185">Reference proteome</keyword>
<name>A0ABR3XZ20_9PEZI</name>
<dbReference type="InterPro" id="IPR002938">
    <property type="entry name" value="FAD-bd"/>
</dbReference>
<dbReference type="PANTHER" id="PTHR46720">
    <property type="entry name" value="HYDROXYLASE, PUTATIVE (AFU_ORTHOLOGUE AFUA_3G01460)-RELATED"/>
    <property type="match status" value="1"/>
</dbReference>
<gene>
    <name evidence="7" type="ORF">Daus18300_001065</name>
</gene>
<dbReference type="Pfam" id="PF01494">
    <property type="entry name" value="FAD_binding_3"/>
    <property type="match status" value="1"/>
</dbReference>
<keyword evidence="3" id="KW-0274">FAD</keyword>
<keyword evidence="4" id="KW-0560">Oxidoreductase</keyword>
<evidence type="ECO:0000256" key="1">
    <source>
        <dbReference type="ARBA" id="ARBA00007992"/>
    </source>
</evidence>
<evidence type="ECO:0000313" key="7">
    <source>
        <dbReference type="EMBL" id="KAL1881214.1"/>
    </source>
</evidence>
<feature type="domain" description="FAD-binding" evidence="6">
    <location>
        <begin position="227"/>
        <end position="287"/>
    </location>
</feature>
<keyword evidence="2" id="KW-0285">Flavoprotein</keyword>
<dbReference type="InterPro" id="IPR036188">
    <property type="entry name" value="FAD/NAD-bd_sf"/>
</dbReference>
<evidence type="ECO:0000259" key="6">
    <source>
        <dbReference type="Pfam" id="PF01494"/>
    </source>
</evidence>
<feature type="region of interest" description="Disordered" evidence="5">
    <location>
        <begin position="58"/>
        <end position="78"/>
    </location>
</feature>
<organism evidence="7 8">
    <name type="scientific">Diaporthe australafricana</name>
    <dbReference type="NCBI Taxonomy" id="127596"/>
    <lineage>
        <taxon>Eukaryota</taxon>
        <taxon>Fungi</taxon>
        <taxon>Dikarya</taxon>
        <taxon>Ascomycota</taxon>
        <taxon>Pezizomycotina</taxon>
        <taxon>Sordariomycetes</taxon>
        <taxon>Sordariomycetidae</taxon>
        <taxon>Diaporthales</taxon>
        <taxon>Diaporthaceae</taxon>
        <taxon>Diaporthe</taxon>
    </lineage>
</organism>